<protein>
    <submittedName>
        <fullName evidence="3">DUF2510 domain-containing protein</fullName>
    </submittedName>
</protein>
<dbReference type="Proteomes" id="UP001141650">
    <property type="component" value="Unassembled WGS sequence"/>
</dbReference>
<evidence type="ECO:0000256" key="2">
    <source>
        <dbReference type="SAM" id="Phobius"/>
    </source>
</evidence>
<organism evidence="3 4">
    <name type="scientific">Mycobacterium alsense</name>
    <dbReference type="NCBI Taxonomy" id="324058"/>
    <lineage>
        <taxon>Bacteria</taxon>
        <taxon>Bacillati</taxon>
        <taxon>Actinomycetota</taxon>
        <taxon>Actinomycetes</taxon>
        <taxon>Mycobacteriales</taxon>
        <taxon>Mycobacteriaceae</taxon>
        <taxon>Mycobacterium</taxon>
    </lineage>
</organism>
<feature type="region of interest" description="Disordered" evidence="1">
    <location>
        <begin position="1"/>
        <end position="77"/>
    </location>
</feature>
<feature type="region of interest" description="Disordered" evidence="1">
    <location>
        <begin position="207"/>
        <end position="238"/>
    </location>
</feature>
<dbReference type="EMBL" id="JACKVH010000015">
    <property type="protein sequence ID" value="MCV7380242.1"/>
    <property type="molecule type" value="Genomic_DNA"/>
</dbReference>
<feature type="transmembrane region" description="Helical" evidence="2">
    <location>
        <begin position="99"/>
        <end position="122"/>
    </location>
</feature>
<comment type="caution">
    <text evidence="3">The sequence shown here is derived from an EMBL/GenBank/DDBJ whole genome shotgun (WGS) entry which is preliminary data.</text>
</comment>
<accession>A0AA41XQZ9</accession>
<evidence type="ECO:0000256" key="1">
    <source>
        <dbReference type="SAM" id="MobiDB-lite"/>
    </source>
</evidence>
<keyword evidence="2" id="KW-1133">Transmembrane helix</keyword>
<keyword evidence="2" id="KW-0472">Membrane</keyword>
<feature type="compositionally biased region" description="Low complexity" evidence="1">
    <location>
        <begin position="36"/>
        <end position="45"/>
    </location>
</feature>
<feature type="compositionally biased region" description="Polar residues" evidence="1">
    <location>
        <begin position="14"/>
        <end position="29"/>
    </location>
</feature>
<gene>
    <name evidence="3" type="ORF">H7K38_16465</name>
</gene>
<reference evidence="3" key="1">
    <citation type="submission" date="2020-07" db="EMBL/GenBank/DDBJ databases">
        <authorList>
            <person name="Pettersson B.M.F."/>
            <person name="Behra P.R.K."/>
            <person name="Ramesh M."/>
            <person name="Das S."/>
            <person name="Dasgupta S."/>
            <person name="Kirsebom L.A."/>
        </authorList>
    </citation>
    <scope>NUCLEOTIDE SEQUENCE</scope>
    <source>
        <strain evidence="3">CCUG 55640</strain>
    </source>
</reference>
<proteinExistence type="predicted"/>
<dbReference type="AlphaFoldDB" id="A0AA41XQZ9"/>
<feature type="compositionally biased region" description="Pro residues" evidence="1">
    <location>
        <begin position="46"/>
        <end position="68"/>
    </location>
</feature>
<reference evidence="3" key="2">
    <citation type="journal article" date="2022" name="BMC Genomics">
        <title>Comparative genome analysis of mycobacteria focusing on tRNA and non-coding RNA.</title>
        <authorList>
            <person name="Behra P.R.K."/>
            <person name="Pettersson B.M.F."/>
            <person name="Ramesh M."/>
            <person name="Das S."/>
            <person name="Dasgupta S."/>
            <person name="Kirsebom L.A."/>
        </authorList>
    </citation>
    <scope>NUCLEOTIDE SEQUENCE</scope>
    <source>
        <strain evidence="3">CCUG 55640</strain>
    </source>
</reference>
<evidence type="ECO:0000313" key="3">
    <source>
        <dbReference type="EMBL" id="MCV7380242.1"/>
    </source>
</evidence>
<evidence type="ECO:0000313" key="4">
    <source>
        <dbReference type="Proteomes" id="UP001141650"/>
    </source>
</evidence>
<dbReference type="RefSeq" id="WP_264010386.1">
    <property type="nucleotide sequence ID" value="NZ_JACKVH010000015.1"/>
</dbReference>
<name>A0AA41XQZ9_9MYCO</name>
<sequence>MSTPQPGWYDDPENSNAQRYWDGQNWTPQRQRKDTTPTAPDHAAAAPPPPPQQPPPPPPPPPPSPVGVPGPWDQVRPYVNKARDDGRQFWSAQPRQRKIIFAAAGAAVVLVAAIIFFAAGPFGGGSHAVDKSSQSYKMGLESGTHGDAEMAAFGYFSISEARNMAPVSHQEACEQAFNSANSPFTRPEGGLNKTDYIAGCMDGLDQNAEKRNANTPNTVVPPSKKGSDGRTVPNTPGS</sequence>
<keyword evidence="2" id="KW-0812">Transmembrane</keyword>